<proteinExistence type="predicted"/>
<keyword evidence="1" id="KW-0472">Membrane</keyword>
<evidence type="ECO:0000313" key="2">
    <source>
        <dbReference type="EMBL" id="KAF0913284.1"/>
    </source>
</evidence>
<keyword evidence="1" id="KW-1133">Transmembrane helix</keyword>
<evidence type="ECO:0000313" key="3">
    <source>
        <dbReference type="Proteomes" id="UP000479710"/>
    </source>
</evidence>
<feature type="transmembrane region" description="Helical" evidence="1">
    <location>
        <begin position="6"/>
        <end position="24"/>
    </location>
</feature>
<organism evidence="2 3">
    <name type="scientific">Oryza meyeriana var. granulata</name>
    <dbReference type="NCBI Taxonomy" id="110450"/>
    <lineage>
        <taxon>Eukaryota</taxon>
        <taxon>Viridiplantae</taxon>
        <taxon>Streptophyta</taxon>
        <taxon>Embryophyta</taxon>
        <taxon>Tracheophyta</taxon>
        <taxon>Spermatophyta</taxon>
        <taxon>Magnoliopsida</taxon>
        <taxon>Liliopsida</taxon>
        <taxon>Poales</taxon>
        <taxon>Poaceae</taxon>
        <taxon>BOP clade</taxon>
        <taxon>Oryzoideae</taxon>
        <taxon>Oryzeae</taxon>
        <taxon>Oryzinae</taxon>
        <taxon>Oryza</taxon>
        <taxon>Oryza meyeriana</taxon>
    </lineage>
</organism>
<protein>
    <submittedName>
        <fullName evidence="2">Uncharacterized protein</fullName>
    </submittedName>
</protein>
<sequence length="66" mass="7564">MHAVHVVAALNGGDLLLVVLYWAWLRRRVQTLAKVFRMEWAPTKESTSRCHCVPGACCRRQERATN</sequence>
<comment type="caution">
    <text evidence="2">The sequence shown here is derived from an EMBL/GenBank/DDBJ whole genome shotgun (WGS) entry which is preliminary data.</text>
</comment>
<reference evidence="2 3" key="1">
    <citation type="submission" date="2019-11" db="EMBL/GenBank/DDBJ databases">
        <title>Whole genome sequence of Oryza granulata.</title>
        <authorList>
            <person name="Li W."/>
        </authorList>
    </citation>
    <scope>NUCLEOTIDE SEQUENCE [LARGE SCALE GENOMIC DNA]</scope>
    <source>
        <strain evidence="3">cv. Menghai</strain>
        <tissue evidence="2">Leaf</tissue>
    </source>
</reference>
<accession>A0A6G1DMG5</accession>
<name>A0A6G1DMG5_9ORYZ</name>
<keyword evidence="3" id="KW-1185">Reference proteome</keyword>
<gene>
    <name evidence="2" type="ORF">E2562_021936</name>
</gene>
<dbReference type="Proteomes" id="UP000479710">
    <property type="component" value="Unassembled WGS sequence"/>
</dbReference>
<dbReference type="EMBL" id="SPHZ02000006">
    <property type="protein sequence ID" value="KAF0913284.1"/>
    <property type="molecule type" value="Genomic_DNA"/>
</dbReference>
<dbReference type="AlphaFoldDB" id="A0A6G1DMG5"/>
<keyword evidence="1" id="KW-0812">Transmembrane</keyword>
<evidence type="ECO:0000256" key="1">
    <source>
        <dbReference type="SAM" id="Phobius"/>
    </source>
</evidence>